<dbReference type="GeneID" id="94334658"/>
<name>A0AAD9PMP3_9APIC</name>
<evidence type="ECO:0000256" key="1">
    <source>
        <dbReference type="ARBA" id="ARBA00004123"/>
    </source>
</evidence>
<dbReference type="AlphaFoldDB" id="A0AAD9PMP3"/>
<feature type="domain" description="MI" evidence="5">
    <location>
        <begin position="538"/>
        <end position="642"/>
    </location>
</feature>
<dbReference type="Gene3D" id="1.25.40.180">
    <property type="match status" value="1"/>
</dbReference>
<feature type="region of interest" description="Disordered" evidence="4">
    <location>
        <begin position="65"/>
        <end position="97"/>
    </location>
</feature>
<protein>
    <submittedName>
        <fullName evidence="6">Bifunctional Armadillo-type fold/Initiation factor eIF-4 gamma</fullName>
    </submittedName>
</protein>
<dbReference type="EMBL" id="JALLKP010000001">
    <property type="protein sequence ID" value="KAK2197361.1"/>
    <property type="molecule type" value="Genomic_DNA"/>
</dbReference>
<evidence type="ECO:0000259" key="5">
    <source>
        <dbReference type="Pfam" id="PF02847"/>
    </source>
</evidence>
<dbReference type="InterPro" id="IPR003891">
    <property type="entry name" value="Initiation_fac_eIF4g_MI"/>
</dbReference>
<dbReference type="GO" id="GO:0005730">
    <property type="term" value="C:nucleolus"/>
    <property type="evidence" value="ECO:0007669"/>
    <property type="project" value="TreeGrafter"/>
</dbReference>
<evidence type="ECO:0000313" key="6">
    <source>
        <dbReference type="EMBL" id="KAK2197361.1"/>
    </source>
</evidence>
<dbReference type="KEGG" id="bdw:94334658"/>
<dbReference type="InterPro" id="IPR050781">
    <property type="entry name" value="CWC22_splicing_factor"/>
</dbReference>
<evidence type="ECO:0000256" key="2">
    <source>
        <dbReference type="ARBA" id="ARBA00006856"/>
    </source>
</evidence>
<proteinExistence type="inferred from homology"/>
<dbReference type="GO" id="GO:0003723">
    <property type="term" value="F:RNA binding"/>
    <property type="evidence" value="ECO:0007669"/>
    <property type="project" value="TreeGrafter"/>
</dbReference>
<comment type="subcellular location">
    <subcellularLocation>
        <location evidence="1">Nucleus</location>
    </subcellularLocation>
</comment>
<dbReference type="PANTHER" id="PTHR18034">
    <property type="entry name" value="CELL CYCLE CONTROL PROTEIN CWF22-RELATED"/>
    <property type="match status" value="1"/>
</dbReference>
<dbReference type="InterPro" id="IPR016024">
    <property type="entry name" value="ARM-type_fold"/>
</dbReference>
<dbReference type="Proteomes" id="UP001214638">
    <property type="component" value="Unassembled WGS sequence"/>
</dbReference>
<dbReference type="PANTHER" id="PTHR18034:SF4">
    <property type="entry name" value="NUCLEOLAR MIF4G DOMAIN-CONTAINING PROTEIN 1"/>
    <property type="match status" value="1"/>
</dbReference>
<comment type="caution">
    <text evidence="6">The sequence shown here is derived from an EMBL/GenBank/DDBJ whole genome shotgun (WGS) entry which is preliminary data.</text>
</comment>
<organism evidence="6 7">
    <name type="scientific">Babesia duncani</name>
    <dbReference type="NCBI Taxonomy" id="323732"/>
    <lineage>
        <taxon>Eukaryota</taxon>
        <taxon>Sar</taxon>
        <taxon>Alveolata</taxon>
        <taxon>Apicomplexa</taxon>
        <taxon>Aconoidasida</taxon>
        <taxon>Piroplasmida</taxon>
        <taxon>Babesiidae</taxon>
        <taxon>Babesia</taxon>
    </lineage>
</organism>
<feature type="compositionally biased region" description="Acidic residues" evidence="4">
    <location>
        <begin position="69"/>
        <end position="83"/>
    </location>
</feature>
<dbReference type="RefSeq" id="XP_067804203.1">
    <property type="nucleotide sequence ID" value="XM_067945412.1"/>
</dbReference>
<gene>
    <name evidence="6" type="ORF">BdWA1_000360</name>
</gene>
<keyword evidence="7" id="KW-1185">Reference proteome</keyword>
<dbReference type="GO" id="GO:0042274">
    <property type="term" value="P:ribosomal small subunit biogenesis"/>
    <property type="evidence" value="ECO:0007669"/>
    <property type="project" value="TreeGrafter"/>
</dbReference>
<evidence type="ECO:0000256" key="4">
    <source>
        <dbReference type="SAM" id="MobiDB-lite"/>
    </source>
</evidence>
<evidence type="ECO:0000313" key="7">
    <source>
        <dbReference type="Proteomes" id="UP001214638"/>
    </source>
</evidence>
<accession>A0AAD9PMP3</accession>
<evidence type="ECO:0000256" key="3">
    <source>
        <dbReference type="ARBA" id="ARBA00023242"/>
    </source>
</evidence>
<dbReference type="SUPFAM" id="SSF48371">
    <property type="entry name" value="ARM repeat"/>
    <property type="match status" value="1"/>
</dbReference>
<feature type="region of interest" description="Disordered" evidence="4">
    <location>
        <begin position="157"/>
        <end position="176"/>
    </location>
</feature>
<reference evidence="6" key="1">
    <citation type="journal article" date="2023" name="Nat. Microbiol.">
        <title>Babesia duncani multi-omics identifies virulence factors and drug targets.</title>
        <authorList>
            <person name="Singh P."/>
            <person name="Lonardi S."/>
            <person name="Liang Q."/>
            <person name="Vydyam P."/>
            <person name="Khabirova E."/>
            <person name="Fang T."/>
            <person name="Gihaz S."/>
            <person name="Thekkiniath J."/>
            <person name="Munshi M."/>
            <person name="Abel S."/>
            <person name="Ciampossin L."/>
            <person name="Batugedara G."/>
            <person name="Gupta M."/>
            <person name="Lu X.M."/>
            <person name="Lenz T."/>
            <person name="Chakravarty S."/>
            <person name="Cornillot E."/>
            <person name="Hu Y."/>
            <person name="Ma W."/>
            <person name="Gonzalez L.M."/>
            <person name="Sanchez S."/>
            <person name="Estrada K."/>
            <person name="Sanchez-Flores A."/>
            <person name="Montero E."/>
            <person name="Harb O.S."/>
            <person name="Le Roch K.G."/>
            <person name="Mamoun C.B."/>
        </authorList>
    </citation>
    <scope>NUCLEOTIDE SEQUENCE</scope>
    <source>
        <strain evidence="6">WA1</strain>
    </source>
</reference>
<comment type="similarity">
    <text evidence="2">Belongs to the CWC22 family.</text>
</comment>
<sequence>MAKQGRLASVITNHNTDDLDTRFHINKRHKSRKLLRKEQRKLAKQRHHQHKLNWIARKKGRFVKSQIEGESESAENEEDDESNETGSVSHVPQEFDRDKADIEYIERKLLKRKRSKGEPDAFQQLKKEFLNDGFDEDFINFLSNIEHMSPQERILKDDENSEKNLQTPEPFEESESEIDVEEEYATEDEEIDEKVRKVHFKGEADIKEIPFAKSEKVDLDLLYKQQLGLINKLSEGNIEIVIEEIIKIYQKLLMSGAVASELHCQVEKLALHLCNTITRTIIENENSVISLVAIQTALICALCNKVGILFGYLFCRELYEIINKCLLILVKNQESDDLRTNKIILRNCIMSFSVISFCNMLDMEIVYDLVKRLTQEGLTEHLAQILLTLLRYTGNQMRSYSKTSFKSILDHLCGLIKAFKSSLDGDAGTSRIRFFEQEIESFKQSRERPPLETFEYLQTLIIKGKFSSTLSPNPHLSSAILLNFTRLYAKETKGAIEILSNMDASIRIENGAGKLEHTPNSTPELLKRAVALRLYSNIQKSTFVAVMGASDVKDAIGRIMELDVKSSLYPQVVLTIIKCLEAESKYNAYYVHVCLGLTRLGSNIGKKFNRAVISCMIVCIQHVHESKRKHAGKLGHFFATLVMHGTIELRLLRYLKCAEIESSGSIVFITRIFKNFCTKAFSSDEMQLRQTTQIQALRMEECYEAIALVWNEHARATCELAAKANEQSSRMFQVINQII</sequence>
<keyword evidence="3" id="KW-0539">Nucleus</keyword>
<dbReference type="Pfam" id="PF02847">
    <property type="entry name" value="MA3"/>
    <property type="match status" value="1"/>
</dbReference>